<dbReference type="Proteomes" id="UP000028980">
    <property type="component" value="Unassembled WGS sequence"/>
</dbReference>
<accession>A0A081DB69</accession>
<comment type="caution">
    <text evidence="1">The sequence shown here is derived from an EMBL/GenBank/DDBJ whole genome shotgun (WGS) entry which is preliminary data.</text>
</comment>
<evidence type="ECO:0000313" key="2">
    <source>
        <dbReference type="Proteomes" id="UP000028980"/>
    </source>
</evidence>
<evidence type="ECO:0000313" key="1">
    <source>
        <dbReference type="EMBL" id="GAK76165.1"/>
    </source>
</evidence>
<name>A0A081DB69_NONUL</name>
<dbReference type="EMBL" id="BBLG01000003">
    <property type="protein sequence ID" value="GAK76165.1"/>
    <property type="molecule type" value="Genomic_DNA"/>
</dbReference>
<protein>
    <submittedName>
        <fullName evidence="1">Uncharacterized protein</fullName>
    </submittedName>
</protein>
<proteinExistence type="predicted"/>
<dbReference type="AlphaFoldDB" id="A0A081DB69"/>
<sequence>MKDQLHMAAQYLAAAGISFLDKKDDDSHTNAGFNTDNGCLETHPLSNNGDLLSLNFRDFSLEWTSNDGKISFNLDGATHEDVLKWLKETSKNQLNKEYHYDLHYDMPYKMKGAAVFRKDDESELADLTHLRILAEHSLEHIVEHYKLHTSIRVWPHHFDTGIYTGLNDSEITIGLGLAIPDTLSHDHYLYISGYKDGKLIETSSFNKLSKGEWKNDGFKGAVLPVGDLKEEEWNIFFKEAIEQFKKS</sequence>
<organism evidence="1 2">
    <name type="scientific">Nonlabens ulvanivorans</name>
    <name type="common">Persicivirga ulvanivorans</name>
    <dbReference type="NCBI Taxonomy" id="906888"/>
    <lineage>
        <taxon>Bacteria</taxon>
        <taxon>Pseudomonadati</taxon>
        <taxon>Bacteroidota</taxon>
        <taxon>Flavobacteriia</taxon>
        <taxon>Flavobacteriales</taxon>
        <taxon>Flavobacteriaceae</taxon>
        <taxon>Nonlabens</taxon>
    </lineage>
</organism>
<gene>
    <name evidence="1" type="ORF">JCM19296_1762</name>
</gene>
<reference evidence="1 2" key="1">
    <citation type="journal article" date="2014" name="Genome Announc.">
        <title>Draft Genome Sequences of Marine Flavobacterium Nonlabens Strains NR17, NR24, NR27, NR32, NR33, and Ara13.</title>
        <authorList>
            <person name="Nakanishi M."/>
            <person name="Meirelles P."/>
            <person name="Suzuki R."/>
            <person name="Takatani N."/>
            <person name="Mino S."/>
            <person name="Suda W."/>
            <person name="Oshima K."/>
            <person name="Hattori M."/>
            <person name="Ohkuma M."/>
            <person name="Hosokawa M."/>
            <person name="Miyashita K."/>
            <person name="Thompson F.L."/>
            <person name="Niwa A."/>
            <person name="Sawabe T."/>
            <person name="Sawabe T."/>
        </authorList>
    </citation>
    <scope>NUCLEOTIDE SEQUENCE [LARGE SCALE GENOMIC DNA]</scope>
    <source>
        <strain evidence="2">JCM19296</strain>
    </source>
</reference>